<dbReference type="GO" id="GO:0033596">
    <property type="term" value="C:TSC1-TSC2 complex"/>
    <property type="evidence" value="ECO:0007669"/>
    <property type="project" value="TreeGrafter"/>
</dbReference>
<evidence type="ECO:0000313" key="4">
    <source>
        <dbReference type="EMBL" id="KAF6202103.1"/>
    </source>
</evidence>
<keyword evidence="3" id="KW-0812">Transmembrane</keyword>
<keyword evidence="5" id="KW-1185">Reference proteome</keyword>
<evidence type="ECO:0008006" key="6">
    <source>
        <dbReference type="Google" id="ProtNLM"/>
    </source>
</evidence>
<evidence type="ECO:0000256" key="3">
    <source>
        <dbReference type="SAM" id="Phobius"/>
    </source>
</evidence>
<evidence type="ECO:0000313" key="5">
    <source>
        <dbReference type="Proteomes" id="UP000466442"/>
    </source>
</evidence>
<dbReference type="SUPFAM" id="SSF48371">
    <property type="entry name" value="ARM repeat"/>
    <property type="match status" value="1"/>
</dbReference>
<dbReference type="EMBL" id="WIXP02000012">
    <property type="protein sequence ID" value="KAF6202103.1"/>
    <property type="molecule type" value="Genomic_DNA"/>
</dbReference>
<organism evidence="4 5">
    <name type="scientific">Apolygus lucorum</name>
    <name type="common">Small green plant bug</name>
    <name type="synonym">Lygocoris lucorum</name>
    <dbReference type="NCBI Taxonomy" id="248454"/>
    <lineage>
        <taxon>Eukaryota</taxon>
        <taxon>Metazoa</taxon>
        <taxon>Ecdysozoa</taxon>
        <taxon>Arthropoda</taxon>
        <taxon>Hexapoda</taxon>
        <taxon>Insecta</taxon>
        <taxon>Pterygota</taxon>
        <taxon>Neoptera</taxon>
        <taxon>Paraneoptera</taxon>
        <taxon>Hemiptera</taxon>
        <taxon>Heteroptera</taxon>
        <taxon>Panheteroptera</taxon>
        <taxon>Cimicomorpha</taxon>
        <taxon>Miridae</taxon>
        <taxon>Mirini</taxon>
        <taxon>Apolygus</taxon>
    </lineage>
</organism>
<gene>
    <name evidence="4" type="ORF">GE061_004501</name>
</gene>
<feature type="region of interest" description="Disordered" evidence="2">
    <location>
        <begin position="345"/>
        <end position="440"/>
    </location>
</feature>
<keyword evidence="3" id="KW-1133">Transmembrane helix</keyword>
<dbReference type="Proteomes" id="UP000466442">
    <property type="component" value="Linkage Group LG12"/>
</dbReference>
<proteinExistence type="predicted"/>
<feature type="coiled-coil region" evidence="1">
    <location>
        <begin position="821"/>
        <end position="848"/>
    </location>
</feature>
<reference evidence="4" key="1">
    <citation type="journal article" date="2021" name="Mol. Ecol. Resour.">
        <title>Apolygus lucorum genome provides insights into omnivorousness and mesophyll feeding.</title>
        <authorList>
            <person name="Liu Y."/>
            <person name="Liu H."/>
            <person name="Wang H."/>
            <person name="Huang T."/>
            <person name="Liu B."/>
            <person name="Yang B."/>
            <person name="Yin L."/>
            <person name="Li B."/>
            <person name="Zhang Y."/>
            <person name="Zhang S."/>
            <person name="Jiang F."/>
            <person name="Zhang X."/>
            <person name="Ren Y."/>
            <person name="Wang B."/>
            <person name="Wang S."/>
            <person name="Lu Y."/>
            <person name="Wu K."/>
            <person name="Fan W."/>
            <person name="Wang G."/>
        </authorList>
    </citation>
    <scope>NUCLEOTIDE SEQUENCE</scope>
    <source>
        <strain evidence="4">12Hb</strain>
    </source>
</reference>
<name>A0A8S9WZJ9_APOLU</name>
<protein>
    <recommendedName>
        <fullName evidence="6">Hamartin</fullName>
    </recommendedName>
</protein>
<dbReference type="InterPro" id="IPR016024">
    <property type="entry name" value="ARM-type_fold"/>
</dbReference>
<dbReference type="GO" id="GO:0008285">
    <property type="term" value="P:negative regulation of cell population proliferation"/>
    <property type="evidence" value="ECO:0007669"/>
    <property type="project" value="TreeGrafter"/>
</dbReference>
<dbReference type="GO" id="GO:0051726">
    <property type="term" value="P:regulation of cell cycle"/>
    <property type="evidence" value="ECO:0007669"/>
    <property type="project" value="TreeGrafter"/>
</dbReference>
<dbReference type="InterPro" id="IPR007483">
    <property type="entry name" value="Hamartin"/>
</dbReference>
<feature type="region of interest" description="Disordered" evidence="2">
    <location>
        <begin position="1022"/>
        <end position="1049"/>
    </location>
</feature>
<keyword evidence="3" id="KW-0472">Membrane</keyword>
<evidence type="ECO:0000256" key="1">
    <source>
        <dbReference type="SAM" id="Coils"/>
    </source>
</evidence>
<feature type="region of interest" description="Disordered" evidence="2">
    <location>
        <begin position="486"/>
        <end position="537"/>
    </location>
</feature>
<dbReference type="OrthoDB" id="6022054at2759"/>
<comment type="caution">
    <text evidence="4">The sequence shown here is derived from an EMBL/GenBank/DDBJ whole genome shotgun (WGS) entry which is preliminary data.</text>
</comment>
<dbReference type="Pfam" id="PF04388">
    <property type="entry name" value="Hamartin"/>
    <property type="match status" value="1"/>
</dbReference>
<dbReference type="PANTHER" id="PTHR15154:SF2">
    <property type="entry name" value="HAMARTIN"/>
    <property type="match status" value="1"/>
</dbReference>
<dbReference type="AlphaFoldDB" id="A0A8S9WZJ9"/>
<feature type="compositionally biased region" description="Polar residues" evidence="2">
    <location>
        <begin position="1036"/>
        <end position="1049"/>
    </location>
</feature>
<accession>A0A8S9WZJ9</accession>
<feature type="compositionally biased region" description="Basic and acidic residues" evidence="2">
    <location>
        <begin position="524"/>
        <end position="537"/>
    </location>
</feature>
<sequence>MIFSSPVRNFPYFHGAVGVRCARASPSTAALSLVFHYLFHTLESNTPQIAEEARTRFHEYFNSTKESWLLNGIIDYFIQSGSLRIVDVIVGVREPHERFFFDRMSDSIRSSHNKLQVLTLLGHVVCRHPSWLYKIMHHNLIKDLLRLLRAEKDVSVLMSALLIMIILLPTIAGLMGPHLQDLFEVFSHLASWNTNNPNKYSIKENRLVFANTIKPMLDTVRIHPFLVTASKESEVSPARWKKMEANDVIMECAKFSVDTSPERSKEECFRSRAASFRARPIDYSAILFEKSQMEEENEKQVGGFSANLPGHEIWSPTVYTGTTTPPEAASITHTPITQAYISSTTAYSSQEGNSPPEAAIEATPESTPVKDLRQPVFRASAGLSRSLVQSQPSSPLRKDSSPFKYPPNSSTPLPGHEVPGSAFQQQPPSKAKDSSKLFANKLQRMHQERVLNQTEEEIASVAKGKAGATSGGYYSPASPLRLITPSPSLIGSPHPPDRSEEDKEVETTMQTNQSGSSLKRTSSMKRDEENEEHDECRLEENQADGGLRFPDSRAMQQFARRVNRLRFHSQCQPDPPTIQLANIGTSSGSSPREGSDFPGMSVRRAISCPEMKKDVAGTFDPCSTTLDETEEEQEEAEGTSIHLKSTMAPTKEISDCGTQTEDQPMVYEHMFLSVFPVWEQIQLHSAPPDLNPAPTFQEPMFSPRVALESYVASTIRNLNERRSKPDYLEIKSLKDQVELLMYQLQFERHRREVHAERNRRLLGKSRANRALEEHNSALRDQIILMHKDIETLHVEMEMSKGEAKQQCDSLQHDVNYWKDQSNAIRKKLKETDNDNALLRQELDEQRNLFGNLAKKFALAQSQIFDMDNTVQDTKLAASSSSELKGEIARLQHHLISAGELEMRLRSSLNTLNLNCHKDMEAILGNMAYTFSLSGLKAELKNRTSSTQALKAKVMEVEKALKKEENVCLESHKLAKKIEETNKAKLVELTKSSEDMKQIVAAKEEELLSKNATIQKLEQQLENLRSSKNKEEKASTAPETSRSLEFGIPSSSDHLSLTAGGVRLQNLQNLVQSFEDLHGSQ</sequence>
<evidence type="ECO:0000256" key="2">
    <source>
        <dbReference type="SAM" id="MobiDB-lite"/>
    </source>
</evidence>
<feature type="compositionally biased region" description="Polar residues" evidence="2">
    <location>
        <begin position="507"/>
        <end position="521"/>
    </location>
</feature>
<dbReference type="PANTHER" id="PTHR15154">
    <property type="entry name" value="HAMARTIN"/>
    <property type="match status" value="1"/>
</dbReference>
<feature type="transmembrane region" description="Helical" evidence="3">
    <location>
        <begin position="154"/>
        <end position="175"/>
    </location>
</feature>
<keyword evidence="1" id="KW-0175">Coiled coil</keyword>
<dbReference type="GO" id="GO:0032007">
    <property type="term" value="P:negative regulation of TOR signaling"/>
    <property type="evidence" value="ECO:0007669"/>
    <property type="project" value="TreeGrafter"/>
</dbReference>